<dbReference type="InterPro" id="IPR036390">
    <property type="entry name" value="WH_DNA-bd_sf"/>
</dbReference>
<sequence>MADPRRPASGTSGDNSSSMSPHPTSSSPDKKRKLATQHQHAHEQRYSGEHRLLDSDQHDRVASDASGKQPAIADCFPGPSKKAATAASSGDAAYDLDTSEPIAKKTKLTHLGSGTAGTASSTSELGDNAAAAAPQHPSSATPPHTSTSPKKMYNFPSPNTSPARSNGPSPVVSLTTSPHAGQMTAPGPTASKSPKRPIFDPYKGAKRLPVKGTSHKGPPINYLEITWPKIARGLDEVFADSNGWVHPGTSVEELYKCVTYCCKQKQAQELFERVEKVFRAHIDEKVRDPLFQMAKEGVDDLELLRALLTSWTEFNNQLVTTRKMFVYLDRAYLLQWQLPWTSEMGLKLFRDVAASENLRHKVFEGAYGLIVADRQGRGLDEDTFMQAVDMYHGLEIYTECFENLFLARSAADFESWTENSIMQKTLAAHVKACNELIANERNRCERFGLDASTQRSLMDVIRRVLVEERKISLVNHKDLNHLFDTNDVDSLELLYRLLERAHFGSDMKIAFEQWIKSTGTNIVFDEGHQDRMVVKLLTLKKRLDTFWRVSFHRNEELGGVLRKAVHAFMNTSKKTDATWGTDNSKPGEMIAKYVDALLRGGAKAIPQELSTSGVGRAPEADGDDGQDDVEFDEDAEVNHQLDQVLDLFRFIEGKAVFEAFYKKDLARRLLMGRSASADAERSMLTRLRTECGAGFTQNLEQMFKDIELAREEMAAYKVLAEARQQNSSIDLSVNILSAAAWPTYPDVTMVIPIEISKEITKFEDYYRSKHSNRKLQWKHALAHCQIRARFPKGMKELVVSSFQAIVLLLFNEVETGESLSYEFIKRETGLPEAEVVRTLQSLACAMLRPLAKKPKGRDINPGDQFAVNPSFTTDKYRVKINQVQLKETKEENKETHERVAADRNFETQAAIVRIMKSRKKIGHQELIAEVIKATKSRGVLNVADIKKNIERLVDKDYMERDDDNQYSYLA</sequence>
<dbReference type="SMART" id="SM00884">
    <property type="entry name" value="Cullin_Nedd8"/>
    <property type="match status" value="1"/>
</dbReference>
<dbReference type="Pfam" id="PF10557">
    <property type="entry name" value="Cullin_Nedd8"/>
    <property type="match status" value="1"/>
</dbReference>
<feature type="region of interest" description="Disordered" evidence="6">
    <location>
        <begin position="1"/>
        <end position="213"/>
    </location>
</feature>
<proteinExistence type="inferred from homology"/>
<dbReference type="InterPro" id="IPR045093">
    <property type="entry name" value="Cullin"/>
</dbReference>
<feature type="compositionally biased region" description="Polar residues" evidence="6">
    <location>
        <begin position="156"/>
        <end position="179"/>
    </location>
</feature>
<organism evidence="8 9">
    <name type="scientific">Lineolata rhizophorae</name>
    <dbReference type="NCBI Taxonomy" id="578093"/>
    <lineage>
        <taxon>Eukaryota</taxon>
        <taxon>Fungi</taxon>
        <taxon>Dikarya</taxon>
        <taxon>Ascomycota</taxon>
        <taxon>Pezizomycotina</taxon>
        <taxon>Dothideomycetes</taxon>
        <taxon>Dothideomycetes incertae sedis</taxon>
        <taxon>Lineolatales</taxon>
        <taxon>Lineolataceae</taxon>
        <taxon>Lineolata</taxon>
    </lineage>
</organism>
<dbReference type="PANTHER" id="PTHR11932">
    <property type="entry name" value="CULLIN"/>
    <property type="match status" value="1"/>
</dbReference>
<comment type="similarity">
    <text evidence="1 4 5">Belongs to the cullin family.</text>
</comment>
<feature type="compositionally biased region" description="Basic and acidic residues" evidence="6">
    <location>
        <begin position="40"/>
        <end position="62"/>
    </location>
</feature>
<evidence type="ECO:0000313" key="8">
    <source>
        <dbReference type="EMBL" id="KAF2453130.1"/>
    </source>
</evidence>
<dbReference type="SUPFAM" id="SSF46785">
    <property type="entry name" value="Winged helix' DNA-binding domain"/>
    <property type="match status" value="1"/>
</dbReference>
<dbReference type="SUPFAM" id="SSF74788">
    <property type="entry name" value="Cullin repeat-like"/>
    <property type="match status" value="1"/>
</dbReference>
<dbReference type="EMBL" id="MU001699">
    <property type="protein sequence ID" value="KAF2453130.1"/>
    <property type="molecule type" value="Genomic_DNA"/>
</dbReference>
<evidence type="ECO:0000256" key="1">
    <source>
        <dbReference type="ARBA" id="ARBA00006019"/>
    </source>
</evidence>
<dbReference type="FunFam" id="1.10.10.10:FF:000014">
    <property type="entry name" value="Cullin 1"/>
    <property type="match status" value="1"/>
</dbReference>
<dbReference type="InterPro" id="IPR036388">
    <property type="entry name" value="WH-like_DNA-bd_sf"/>
</dbReference>
<protein>
    <submittedName>
        <fullName evidence="8">Cullin family-domain-containing protein</fullName>
    </submittedName>
</protein>
<dbReference type="PROSITE" id="PS50069">
    <property type="entry name" value="CULLIN_2"/>
    <property type="match status" value="1"/>
</dbReference>
<feature type="compositionally biased region" description="Low complexity" evidence="6">
    <location>
        <begin position="9"/>
        <end position="27"/>
    </location>
</feature>
<evidence type="ECO:0000256" key="4">
    <source>
        <dbReference type="PROSITE-ProRule" id="PRU00330"/>
    </source>
</evidence>
<dbReference type="Pfam" id="PF00888">
    <property type="entry name" value="Cullin"/>
    <property type="match status" value="1"/>
</dbReference>
<dbReference type="GO" id="GO:0031625">
    <property type="term" value="F:ubiquitin protein ligase binding"/>
    <property type="evidence" value="ECO:0007669"/>
    <property type="project" value="InterPro"/>
</dbReference>
<evidence type="ECO:0000313" key="9">
    <source>
        <dbReference type="Proteomes" id="UP000799766"/>
    </source>
</evidence>
<dbReference type="Gene3D" id="1.20.1310.10">
    <property type="entry name" value="Cullin Repeats"/>
    <property type="match status" value="4"/>
</dbReference>
<evidence type="ECO:0000256" key="2">
    <source>
        <dbReference type="ARBA" id="ARBA00022499"/>
    </source>
</evidence>
<dbReference type="InterPro" id="IPR059120">
    <property type="entry name" value="Cullin-like_AB"/>
</dbReference>
<gene>
    <name evidence="8" type="ORF">BDY21DRAFT_356593</name>
</gene>
<dbReference type="InterPro" id="IPR016158">
    <property type="entry name" value="Cullin_homology"/>
</dbReference>
<keyword evidence="3" id="KW-0832">Ubl conjugation</keyword>
<dbReference type="Gene3D" id="1.10.10.10">
    <property type="entry name" value="Winged helix-like DNA-binding domain superfamily/Winged helix DNA-binding domain"/>
    <property type="match status" value="1"/>
</dbReference>
<evidence type="ECO:0000256" key="6">
    <source>
        <dbReference type="SAM" id="MobiDB-lite"/>
    </source>
</evidence>
<keyword evidence="2" id="KW-1017">Isopeptide bond</keyword>
<dbReference type="Pfam" id="PF26557">
    <property type="entry name" value="Cullin_AB"/>
    <property type="match status" value="1"/>
</dbReference>
<dbReference type="InterPro" id="IPR036317">
    <property type="entry name" value="Cullin_homology_sf"/>
</dbReference>
<evidence type="ECO:0000256" key="3">
    <source>
        <dbReference type="ARBA" id="ARBA00022843"/>
    </source>
</evidence>
<dbReference type="GO" id="GO:0006511">
    <property type="term" value="P:ubiquitin-dependent protein catabolic process"/>
    <property type="evidence" value="ECO:0007669"/>
    <property type="project" value="InterPro"/>
</dbReference>
<dbReference type="OrthoDB" id="27073at2759"/>
<accession>A0A6A6NN03</accession>
<keyword evidence="9" id="KW-1185">Reference proteome</keyword>
<dbReference type="FunFam" id="1.20.1310.10:FF:000031">
    <property type="entry name" value="Ubiquitin ligase subunit CulD"/>
    <property type="match status" value="1"/>
</dbReference>
<dbReference type="Gene3D" id="3.30.230.130">
    <property type="entry name" value="Cullin, Chain C, Domain 2"/>
    <property type="match status" value="1"/>
</dbReference>
<dbReference type="Proteomes" id="UP000799766">
    <property type="component" value="Unassembled WGS sequence"/>
</dbReference>
<evidence type="ECO:0000256" key="5">
    <source>
        <dbReference type="RuleBase" id="RU003829"/>
    </source>
</evidence>
<feature type="region of interest" description="Disordered" evidence="6">
    <location>
        <begin position="609"/>
        <end position="628"/>
    </location>
</feature>
<dbReference type="AlphaFoldDB" id="A0A6A6NN03"/>
<feature type="domain" description="Cullin family profile" evidence="7">
    <location>
        <begin position="585"/>
        <end position="843"/>
    </location>
</feature>
<dbReference type="InterPro" id="IPR001373">
    <property type="entry name" value="Cullin_N"/>
</dbReference>
<evidence type="ECO:0000259" key="7">
    <source>
        <dbReference type="PROSITE" id="PS50069"/>
    </source>
</evidence>
<dbReference type="InterPro" id="IPR019559">
    <property type="entry name" value="Cullin_neddylation_domain"/>
</dbReference>
<feature type="compositionally biased region" description="Low complexity" evidence="6">
    <location>
        <begin position="77"/>
        <end position="93"/>
    </location>
</feature>
<feature type="compositionally biased region" description="Low complexity" evidence="6">
    <location>
        <begin position="112"/>
        <end position="149"/>
    </location>
</feature>
<dbReference type="InterPro" id="IPR016159">
    <property type="entry name" value="Cullin_repeat-like_dom_sf"/>
</dbReference>
<dbReference type="SUPFAM" id="SSF75632">
    <property type="entry name" value="Cullin homology domain"/>
    <property type="match status" value="1"/>
</dbReference>
<dbReference type="SMART" id="SM00182">
    <property type="entry name" value="CULLIN"/>
    <property type="match status" value="1"/>
</dbReference>
<name>A0A6A6NN03_9PEZI</name>
<reference evidence="8" key="1">
    <citation type="journal article" date="2020" name="Stud. Mycol.">
        <title>101 Dothideomycetes genomes: a test case for predicting lifestyles and emergence of pathogens.</title>
        <authorList>
            <person name="Haridas S."/>
            <person name="Albert R."/>
            <person name="Binder M."/>
            <person name="Bloem J."/>
            <person name="Labutti K."/>
            <person name="Salamov A."/>
            <person name="Andreopoulos B."/>
            <person name="Baker S."/>
            <person name="Barry K."/>
            <person name="Bills G."/>
            <person name="Bluhm B."/>
            <person name="Cannon C."/>
            <person name="Castanera R."/>
            <person name="Culley D."/>
            <person name="Daum C."/>
            <person name="Ezra D."/>
            <person name="Gonzalez J."/>
            <person name="Henrissat B."/>
            <person name="Kuo A."/>
            <person name="Liang C."/>
            <person name="Lipzen A."/>
            <person name="Lutzoni F."/>
            <person name="Magnuson J."/>
            <person name="Mondo S."/>
            <person name="Nolan M."/>
            <person name="Ohm R."/>
            <person name="Pangilinan J."/>
            <person name="Park H.-J."/>
            <person name="Ramirez L."/>
            <person name="Alfaro M."/>
            <person name="Sun H."/>
            <person name="Tritt A."/>
            <person name="Yoshinaga Y."/>
            <person name="Zwiers L.-H."/>
            <person name="Turgeon B."/>
            <person name="Goodwin S."/>
            <person name="Spatafora J."/>
            <person name="Crous P."/>
            <person name="Grigoriev I."/>
        </authorList>
    </citation>
    <scope>NUCLEOTIDE SEQUENCE</scope>
    <source>
        <strain evidence="8">ATCC 16933</strain>
    </source>
</reference>